<accession>A0AAV3PE26</accession>
<protein>
    <submittedName>
        <fullName evidence="2">Uncharacterized protein</fullName>
    </submittedName>
</protein>
<dbReference type="EMBL" id="BAABME010017394">
    <property type="protein sequence ID" value="GAA0149914.1"/>
    <property type="molecule type" value="Genomic_DNA"/>
</dbReference>
<reference evidence="2 3" key="1">
    <citation type="submission" date="2024-01" db="EMBL/GenBank/DDBJ databases">
        <title>The complete chloroplast genome sequence of Lithospermum erythrorhizon: insights into the phylogenetic relationship among Boraginaceae species and the maternal lineages of purple gromwells.</title>
        <authorList>
            <person name="Okada T."/>
            <person name="Watanabe K."/>
        </authorList>
    </citation>
    <scope>NUCLEOTIDE SEQUENCE [LARGE SCALE GENOMIC DNA]</scope>
</reference>
<evidence type="ECO:0000256" key="1">
    <source>
        <dbReference type="SAM" id="MobiDB-lite"/>
    </source>
</evidence>
<evidence type="ECO:0000313" key="2">
    <source>
        <dbReference type="EMBL" id="GAA0149914.1"/>
    </source>
</evidence>
<keyword evidence="3" id="KW-1185">Reference proteome</keyword>
<name>A0AAV3PE26_LITER</name>
<dbReference type="AlphaFoldDB" id="A0AAV3PE26"/>
<dbReference type="Proteomes" id="UP001454036">
    <property type="component" value="Unassembled WGS sequence"/>
</dbReference>
<sequence>MDRAYHAMLQEEQLTSHRCVSLDRDNVMALGHDISTCFFKNGFPDWWGDRPRGSWRGAGLKPAGTTSTGGQGTSAGASQGRDTAHAA</sequence>
<evidence type="ECO:0000313" key="3">
    <source>
        <dbReference type="Proteomes" id="UP001454036"/>
    </source>
</evidence>
<comment type="caution">
    <text evidence="2">The sequence shown here is derived from an EMBL/GenBank/DDBJ whole genome shotgun (WGS) entry which is preliminary data.</text>
</comment>
<proteinExistence type="predicted"/>
<gene>
    <name evidence="2" type="ORF">LIER_37025</name>
</gene>
<organism evidence="2 3">
    <name type="scientific">Lithospermum erythrorhizon</name>
    <name type="common">Purple gromwell</name>
    <name type="synonym">Lithospermum officinale var. erythrorhizon</name>
    <dbReference type="NCBI Taxonomy" id="34254"/>
    <lineage>
        <taxon>Eukaryota</taxon>
        <taxon>Viridiplantae</taxon>
        <taxon>Streptophyta</taxon>
        <taxon>Embryophyta</taxon>
        <taxon>Tracheophyta</taxon>
        <taxon>Spermatophyta</taxon>
        <taxon>Magnoliopsida</taxon>
        <taxon>eudicotyledons</taxon>
        <taxon>Gunneridae</taxon>
        <taxon>Pentapetalae</taxon>
        <taxon>asterids</taxon>
        <taxon>lamiids</taxon>
        <taxon>Boraginales</taxon>
        <taxon>Boraginaceae</taxon>
        <taxon>Boraginoideae</taxon>
        <taxon>Lithospermeae</taxon>
        <taxon>Lithospermum</taxon>
    </lineage>
</organism>
<feature type="region of interest" description="Disordered" evidence="1">
    <location>
        <begin position="52"/>
        <end position="87"/>
    </location>
</feature>